<dbReference type="AlphaFoldDB" id="A0A2K9MJD2"/>
<evidence type="ECO:0000259" key="8">
    <source>
        <dbReference type="Pfam" id="PF01266"/>
    </source>
</evidence>
<evidence type="ECO:0000256" key="4">
    <source>
        <dbReference type="ARBA" id="ARBA00022798"/>
    </source>
</evidence>
<dbReference type="InterPro" id="IPR036188">
    <property type="entry name" value="FAD/NAD-bd_sf"/>
</dbReference>
<dbReference type="PROSITE" id="PS00977">
    <property type="entry name" value="FAD_G3PDH_1"/>
    <property type="match status" value="1"/>
</dbReference>
<dbReference type="InterPro" id="IPR000447">
    <property type="entry name" value="G3P_DH_FAD-dep"/>
</dbReference>
<dbReference type="GO" id="GO:0046168">
    <property type="term" value="P:glycerol-3-phosphate catabolic process"/>
    <property type="evidence" value="ECO:0007669"/>
    <property type="project" value="TreeGrafter"/>
</dbReference>
<dbReference type="PROSITE" id="PS00978">
    <property type="entry name" value="FAD_G3PDH_2"/>
    <property type="match status" value="1"/>
</dbReference>
<dbReference type="Proteomes" id="UP000234882">
    <property type="component" value="Plasmid pCBA4604-01"/>
</dbReference>
<dbReference type="GO" id="GO:0006071">
    <property type="term" value="P:glycerol metabolic process"/>
    <property type="evidence" value="ECO:0007669"/>
    <property type="project" value="UniProtKB-KW"/>
</dbReference>
<keyword evidence="5" id="KW-0274">FAD</keyword>
<dbReference type="Gene3D" id="1.10.8.870">
    <property type="entry name" value="Alpha-glycerophosphate oxidase, cap domain"/>
    <property type="match status" value="1"/>
</dbReference>
<dbReference type="PANTHER" id="PTHR11985">
    <property type="entry name" value="GLYCEROL-3-PHOSPHATE DEHYDROGENASE"/>
    <property type="match status" value="1"/>
</dbReference>
<gene>
    <name evidence="10" type="ORF">CYR75_15120</name>
</gene>
<evidence type="ECO:0000256" key="2">
    <source>
        <dbReference type="ARBA" id="ARBA00007330"/>
    </source>
</evidence>
<keyword evidence="10" id="KW-0614">Plasmid</keyword>
<protein>
    <recommendedName>
        <fullName evidence="7">Glycerol-3-phosphate dehydrogenase</fullName>
        <ecNumber evidence="7">1.1.5.3</ecNumber>
    </recommendedName>
</protein>
<evidence type="ECO:0000313" key="11">
    <source>
        <dbReference type="Proteomes" id="UP000234882"/>
    </source>
</evidence>
<evidence type="ECO:0000256" key="3">
    <source>
        <dbReference type="ARBA" id="ARBA00022630"/>
    </source>
</evidence>
<feature type="domain" description="Alpha-glycerophosphate oxidase C-terminal" evidence="9">
    <location>
        <begin position="435"/>
        <end position="545"/>
    </location>
</feature>
<dbReference type="InterPro" id="IPR038299">
    <property type="entry name" value="DAO_C_sf"/>
</dbReference>
<evidence type="ECO:0000256" key="1">
    <source>
        <dbReference type="ARBA" id="ARBA00001974"/>
    </source>
</evidence>
<accession>A0A2K9MJD2</accession>
<keyword evidence="3 7" id="KW-0285">Flavoprotein</keyword>
<dbReference type="PRINTS" id="PR01001">
    <property type="entry name" value="FADG3PDH"/>
</dbReference>
<keyword evidence="11" id="KW-1185">Reference proteome</keyword>
<feature type="domain" description="FAD dependent oxidoreductase" evidence="8">
    <location>
        <begin position="55"/>
        <end position="387"/>
    </location>
</feature>
<keyword evidence="4" id="KW-0319">Glycerol metabolism</keyword>
<dbReference type="Gene3D" id="3.50.50.60">
    <property type="entry name" value="FAD/NAD(P)-binding domain"/>
    <property type="match status" value="1"/>
</dbReference>
<dbReference type="PANTHER" id="PTHR11985:SF35">
    <property type="entry name" value="ANAEROBIC GLYCEROL-3-PHOSPHATE DEHYDROGENASE SUBUNIT A"/>
    <property type="match status" value="1"/>
</dbReference>
<dbReference type="InterPro" id="IPR031656">
    <property type="entry name" value="DAO_C"/>
</dbReference>
<evidence type="ECO:0000259" key="9">
    <source>
        <dbReference type="Pfam" id="PF16901"/>
    </source>
</evidence>
<evidence type="ECO:0000256" key="6">
    <source>
        <dbReference type="ARBA" id="ARBA00023002"/>
    </source>
</evidence>
<dbReference type="EC" id="1.1.5.3" evidence="7"/>
<sequence>MVLLGWRGHPRGFGRAGKMNTVEQQVTAELDRLAADEPLSCRARHLARLSGGRFDVLVIGGGITGAGIALDAVARGLSVALVEAGDFASGTSSRSSKMIHGGFRYLQTGDVALVRESLRERHALQRNAPHLVRVMPFMIPLFLKGGVINPKLSRALGGALWSYQLAGAWRLGRRHRRLSHDEVARHMPSLDMARIGAGYMFHDLRADDARLVLAVLASAATRGACVVNHARCVGLSDCRKGIRTARIAVDGEETDVSARMVVNATGVWAQKFLEAVSVHSPRKLAPAKGTHIVVPHALVRNDVAVSLPVASDRRTVSVVDEGPFAYIGSTETTDPADVDKPSVTENDISYILDGINRHLVRPVTPSDIISGWAGFRPLIADGKSARSSDLSRRHSIEQEADRLITVTGGKLTTYREMAEGTVDVICQVLDHKARCTTRKLRLHGYHAGASHLARGERLDKRYGDRAAAVQRLSRLAPELGTTITPNGDTTLAEAVWGLRAEMATTLVDALFRRTRIATFDGRAVLADAAGIAMRVGRAVGWGANRIGAEIALLDSTLRQELGVLALDLPQPPHTHSREDTP</sequence>
<dbReference type="Pfam" id="PF01266">
    <property type="entry name" value="DAO"/>
    <property type="match status" value="1"/>
</dbReference>
<dbReference type="Pfam" id="PF16901">
    <property type="entry name" value="DAO_C"/>
    <property type="match status" value="1"/>
</dbReference>
<evidence type="ECO:0000256" key="7">
    <source>
        <dbReference type="RuleBase" id="RU361217"/>
    </source>
</evidence>
<reference evidence="10 11" key="1">
    <citation type="submission" date="2017-12" db="EMBL/GenBank/DDBJ databases">
        <title>Genomic analysis of Paracoccus sp. CBA4604.</title>
        <authorList>
            <person name="Roh S.W."/>
            <person name="Kim J.Y."/>
            <person name="Kim J.S."/>
        </authorList>
    </citation>
    <scope>NUCLEOTIDE SEQUENCE [LARGE SCALE GENOMIC DNA]</scope>
    <source>
        <strain evidence="10 11">CBA4604</strain>
        <plasmid evidence="11">pcba4604-01</plasmid>
    </source>
</reference>
<dbReference type="GO" id="GO:0004368">
    <property type="term" value="F:glycerol-3-phosphate dehydrogenase (quinone) activity"/>
    <property type="evidence" value="ECO:0007669"/>
    <property type="project" value="UniProtKB-EC"/>
</dbReference>
<dbReference type="Gene3D" id="3.30.9.10">
    <property type="entry name" value="D-Amino Acid Oxidase, subunit A, domain 2"/>
    <property type="match status" value="1"/>
</dbReference>
<evidence type="ECO:0000256" key="5">
    <source>
        <dbReference type="ARBA" id="ARBA00022827"/>
    </source>
</evidence>
<name>A0A2K9MJD2_9RHOB</name>
<dbReference type="GO" id="GO:0009331">
    <property type="term" value="C:glycerol-3-phosphate dehydrogenase (FAD) complex"/>
    <property type="evidence" value="ECO:0007669"/>
    <property type="project" value="UniProtKB-UniRule"/>
</dbReference>
<keyword evidence="6 7" id="KW-0560">Oxidoreductase</keyword>
<dbReference type="InterPro" id="IPR006076">
    <property type="entry name" value="FAD-dep_OxRdtase"/>
</dbReference>
<dbReference type="KEGG" id="paru:CYR75_15120"/>
<comment type="cofactor">
    <cofactor evidence="1 7">
        <name>FAD</name>
        <dbReference type="ChEBI" id="CHEBI:57692"/>
    </cofactor>
</comment>
<geneLocation type="plasmid" evidence="11">
    <name>pcba4604-01</name>
</geneLocation>
<comment type="catalytic activity">
    <reaction evidence="7">
        <text>a quinone + sn-glycerol 3-phosphate = dihydroxyacetone phosphate + a quinol</text>
        <dbReference type="Rhea" id="RHEA:18977"/>
        <dbReference type="ChEBI" id="CHEBI:24646"/>
        <dbReference type="ChEBI" id="CHEBI:57597"/>
        <dbReference type="ChEBI" id="CHEBI:57642"/>
        <dbReference type="ChEBI" id="CHEBI:132124"/>
        <dbReference type="EC" id="1.1.5.3"/>
    </reaction>
</comment>
<proteinExistence type="inferred from homology"/>
<organism evidence="10 11">
    <name type="scientific">Paracoccus jeotgali</name>
    <dbReference type="NCBI Taxonomy" id="2065379"/>
    <lineage>
        <taxon>Bacteria</taxon>
        <taxon>Pseudomonadati</taxon>
        <taxon>Pseudomonadota</taxon>
        <taxon>Alphaproteobacteria</taxon>
        <taxon>Rhodobacterales</taxon>
        <taxon>Paracoccaceae</taxon>
        <taxon>Paracoccus</taxon>
    </lineage>
</organism>
<comment type="similarity">
    <text evidence="2 7">Belongs to the FAD-dependent glycerol-3-phosphate dehydrogenase family.</text>
</comment>
<dbReference type="SUPFAM" id="SSF51905">
    <property type="entry name" value="FAD/NAD(P)-binding domain"/>
    <property type="match status" value="1"/>
</dbReference>
<evidence type="ECO:0000313" key="10">
    <source>
        <dbReference type="EMBL" id="AUM75759.1"/>
    </source>
</evidence>
<dbReference type="EMBL" id="CP025584">
    <property type="protein sequence ID" value="AUM75759.1"/>
    <property type="molecule type" value="Genomic_DNA"/>
</dbReference>